<feature type="domain" description="GGDEF" evidence="12">
    <location>
        <begin position="506"/>
        <end position="646"/>
    </location>
</feature>
<dbReference type="Pfam" id="PF22335">
    <property type="entry name" value="Cas10-Cmr2_palm2"/>
    <property type="match status" value="1"/>
</dbReference>
<evidence type="ECO:0000256" key="4">
    <source>
        <dbReference type="ARBA" id="ARBA00022722"/>
    </source>
</evidence>
<comment type="similarity">
    <text evidence="1">Belongs to the CRISPR-associated Cas10/Csm1 family.</text>
</comment>
<evidence type="ECO:0000259" key="12">
    <source>
        <dbReference type="PROSITE" id="PS50887"/>
    </source>
</evidence>
<dbReference type="GO" id="GO:0016740">
    <property type="term" value="F:transferase activity"/>
    <property type="evidence" value="ECO:0007669"/>
    <property type="project" value="UniProtKB-KW"/>
</dbReference>
<keyword evidence="3" id="KW-0808">Transferase</keyword>
<dbReference type="GO" id="GO:0005524">
    <property type="term" value="F:ATP binding"/>
    <property type="evidence" value="ECO:0007669"/>
    <property type="project" value="UniProtKB-KW"/>
</dbReference>
<name>A0A7X2PBP7_9SPIO</name>
<dbReference type="AlphaFoldDB" id="A0A7X2PBP7"/>
<dbReference type="Pfam" id="PF18211">
    <property type="entry name" value="Csm1_B"/>
    <property type="match status" value="1"/>
</dbReference>
<dbReference type="InterPro" id="IPR000160">
    <property type="entry name" value="GGDEF_dom"/>
</dbReference>
<evidence type="ECO:0000256" key="10">
    <source>
        <dbReference type="ARBA" id="ARBA00023118"/>
    </source>
</evidence>
<keyword evidence="5" id="KW-0547">Nucleotide-binding</keyword>
<evidence type="ECO:0000256" key="6">
    <source>
        <dbReference type="ARBA" id="ARBA00022759"/>
    </source>
</evidence>
<keyword evidence="10" id="KW-0051">Antiviral defense</keyword>
<dbReference type="EMBL" id="VUNN01000004">
    <property type="protein sequence ID" value="MSU05911.1"/>
    <property type="molecule type" value="Genomic_DNA"/>
</dbReference>
<organism evidence="13 14">
    <name type="scientific">Bullifex porci</name>
    <dbReference type="NCBI Taxonomy" id="2606638"/>
    <lineage>
        <taxon>Bacteria</taxon>
        <taxon>Pseudomonadati</taxon>
        <taxon>Spirochaetota</taxon>
        <taxon>Spirochaetia</taxon>
        <taxon>Spirochaetales</taxon>
        <taxon>Spirochaetaceae</taxon>
        <taxon>Bullifex</taxon>
    </lineage>
</organism>
<keyword evidence="6" id="KW-0255">Endonuclease</keyword>
<evidence type="ECO:0000256" key="2">
    <source>
        <dbReference type="ARBA" id="ARBA00014333"/>
    </source>
</evidence>
<dbReference type="GO" id="GO:0004527">
    <property type="term" value="F:exonuclease activity"/>
    <property type="evidence" value="ECO:0007669"/>
    <property type="project" value="UniProtKB-KW"/>
</dbReference>
<dbReference type="InterPro" id="IPR041062">
    <property type="entry name" value="Csm1_B"/>
</dbReference>
<keyword evidence="7" id="KW-0378">Hydrolase</keyword>
<keyword evidence="8" id="KW-0269">Exonuclease</keyword>
<evidence type="ECO:0000313" key="13">
    <source>
        <dbReference type="EMBL" id="MSU05911.1"/>
    </source>
</evidence>
<dbReference type="InterPro" id="IPR054767">
    <property type="entry name" value="Cas10-Cmr2_palm2"/>
</dbReference>
<dbReference type="GO" id="GO:0004519">
    <property type="term" value="F:endonuclease activity"/>
    <property type="evidence" value="ECO:0007669"/>
    <property type="project" value="UniProtKB-KW"/>
</dbReference>
<dbReference type="InterPro" id="IPR043128">
    <property type="entry name" value="Rev_trsase/Diguanyl_cyclase"/>
</dbReference>
<evidence type="ECO:0000256" key="7">
    <source>
        <dbReference type="ARBA" id="ARBA00022801"/>
    </source>
</evidence>
<evidence type="ECO:0000256" key="9">
    <source>
        <dbReference type="ARBA" id="ARBA00022840"/>
    </source>
</evidence>
<keyword evidence="4" id="KW-0540">Nuclease</keyword>
<keyword evidence="9" id="KW-0067">ATP-binding</keyword>
<evidence type="ECO:0000256" key="11">
    <source>
        <dbReference type="ARBA" id="ARBA00032922"/>
    </source>
</evidence>
<dbReference type="NCBIfam" id="TIGR02578">
    <property type="entry name" value="cas_TM1811_Csm1"/>
    <property type="match status" value="1"/>
</dbReference>
<sequence>MGRKMMISIKEQYELLFTTLFRDIGIFKRLAFVTEETTIENYSDYSYSFIKEDFIPNLANSPMREYLDWEKIAEDGLNPTSYNYNIIKEASKIVMGGLDVIENNKPTTISPVFTKVYLNNNGINSVFKYPLRNLTSAESFPFPVRGDSGSIDIKGYWNKFVSSLVVIKNIQSPLALLSKMKDLIFEWCWCIPYSQNNGNEDISIYDHCSATMAMALSLAIAGEIEKPFRIIVGDLSGIQKFIFQSKNQVFHGAARTFRGRSFIISALSTAFKLGLCNKIGIIPFVDLIDAGGRFTFILPNIEGVEDIISAYQEEIEIFLFKKYLGTLCLVMDYSLAVGRDVLEISDNPQNTPFKNLLAETARLLSVQKIRKFSKALAKVGYVFEDEIIEGKRCEACGIRTERDNGLCHECHEQMTFGGKLPNESIISFSLSQKENEIEILPGVKMFLGQGDREDLSFALPFKKKQSTQYPVWRINMHIPNMEFSDIAKKSLQEVKINDEVKLYGNPLLSYIKIDVDNLGEIFINGMGNNAYTLTRYTTLSRMLSQFFSMHIASILDEEQFKYAYTIINGGDDIFIVLPWNKTIPFLLRLKKDFSLFCCDNKKIHFSAGVAIEDSNTPFSKCNRNAEDAEHQAKNHEDKNCVSLWNHVYNFGQLSLLNESINKLLSFCDYTNPVISKSFIYRNLMYMNDWINEKNKGNAKKYEIIPKFKYDLARTYERNKKNEKINEVVYFFMDGFNKSVASPNEIDAEIYRDTLVTVIYERRIFNEIRED</sequence>
<dbReference type="Gene3D" id="3.30.70.270">
    <property type="match status" value="1"/>
</dbReference>
<dbReference type="InterPro" id="IPR052117">
    <property type="entry name" value="Cas10/Csm1_subtype-III-A"/>
</dbReference>
<evidence type="ECO:0000256" key="8">
    <source>
        <dbReference type="ARBA" id="ARBA00022839"/>
    </source>
</evidence>
<gene>
    <name evidence="13" type="primary">cas10</name>
    <name evidence="13" type="ORF">FYJ80_03840</name>
</gene>
<proteinExistence type="inferred from homology"/>
<keyword evidence="14" id="KW-1185">Reference proteome</keyword>
<dbReference type="PROSITE" id="PS50887">
    <property type="entry name" value="GGDEF"/>
    <property type="match status" value="1"/>
</dbReference>
<dbReference type="PANTHER" id="PTHR36528:SF1">
    <property type="entry name" value="CRISPR SYSTEM SINGLE-STRAND-SPECIFIC DEOXYRIBONUCLEASE CAS10_CSM1 (SUBTYPE III-A)"/>
    <property type="match status" value="1"/>
</dbReference>
<protein>
    <recommendedName>
        <fullName evidence="2">CRISPR system single-strand-specific deoxyribonuclease Cas10/Csm1 (subtype III-A)</fullName>
    </recommendedName>
    <alternativeName>
        <fullName evidence="11">Cyclic oligoadenylate synthase</fullName>
    </alternativeName>
</protein>
<evidence type="ECO:0000256" key="5">
    <source>
        <dbReference type="ARBA" id="ARBA00022741"/>
    </source>
</evidence>
<dbReference type="Proteomes" id="UP000460549">
    <property type="component" value="Unassembled WGS sequence"/>
</dbReference>
<dbReference type="PANTHER" id="PTHR36528">
    <property type="entry name" value="CRISPR SYSTEM SINGLE-STRAND-SPECIFIC DEOXYRIBONUCLEASE CAS10/CSM1 (SUBTYPE III-A)"/>
    <property type="match status" value="1"/>
</dbReference>
<evidence type="ECO:0000256" key="1">
    <source>
        <dbReference type="ARBA" id="ARBA00005700"/>
    </source>
</evidence>
<reference evidence="13 14" key="1">
    <citation type="submission" date="2019-08" db="EMBL/GenBank/DDBJ databases">
        <title>In-depth cultivation of the pig gut microbiome towards novel bacterial diversity and tailored functional studies.</title>
        <authorList>
            <person name="Wylensek D."/>
            <person name="Hitch T.C.A."/>
            <person name="Clavel T."/>
        </authorList>
    </citation>
    <scope>NUCLEOTIDE SEQUENCE [LARGE SCALE GENOMIC DNA]</scope>
    <source>
        <strain evidence="13 14">NM-380-WT-3C1</strain>
    </source>
</reference>
<comment type="caution">
    <text evidence="13">The sequence shown here is derived from an EMBL/GenBank/DDBJ whole genome shotgun (WGS) entry which is preliminary data.</text>
</comment>
<accession>A0A7X2PBP7</accession>
<dbReference type="GO" id="GO:0051607">
    <property type="term" value="P:defense response to virus"/>
    <property type="evidence" value="ECO:0007669"/>
    <property type="project" value="UniProtKB-KW"/>
</dbReference>
<evidence type="ECO:0000256" key="3">
    <source>
        <dbReference type="ARBA" id="ARBA00022679"/>
    </source>
</evidence>
<evidence type="ECO:0000313" key="14">
    <source>
        <dbReference type="Proteomes" id="UP000460549"/>
    </source>
</evidence>
<dbReference type="InterPro" id="IPR013408">
    <property type="entry name" value="Cas10/Csm1"/>
</dbReference>